<sequence>MQVVPSIAHWATEDCRASVSVCLEKMINERAYGLQSDLRPFIVIRSGYVFMKFRDCGMNSGQETIIHPGLFL</sequence>
<keyword evidence="2" id="KW-1185">Reference proteome</keyword>
<dbReference type="EMBL" id="BSNZ01000033">
    <property type="protein sequence ID" value="GLQ86144.1"/>
    <property type="molecule type" value="Genomic_DNA"/>
</dbReference>
<evidence type="ECO:0000313" key="1">
    <source>
        <dbReference type="EMBL" id="GLQ86144.1"/>
    </source>
</evidence>
<gene>
    <name evidence="1" type="ORF">GCM10007872_30550</name>
</gene>
<organism evidence="1 2">
    <name type="scientific">Gluconobacter sphaericus NBRC 12467</name>
    <dbReference type="NCBI Taxonomy" id="1307951"/>
    <lineage>
        <taxon>Bacteria</taxon>
        <taxon>Pseudomonadati</taxon>
        <taxon>Pseudomonadota</taxon>
        <taxon>Alphaproteobacteria</taxon>
        <taxon>Acetobacterales</taxon>
        <taxon>Acetobacteraceae</taxon>
        <taxon>Gluconobacter</taxon>
    </lineage>
</organism>
<proteinExistence type="predicted"/>
<comment type="caution">
    <text evidence="1">The sequence shown here is derived from an EMBL/GenBank/DDBJ whole genome shotgun (WGS) entry which is preliminary data.</text>
</comment>
<evidence type="ECO:0000313" key="2">
    <source>
        <dbReference type="Proteomes" id="UP001156708"/>
    </source>
</evidence>
<dbReference type="Proteomes" id="UP001156708">
    <property type="component" value="Unassembled WGS sequence"/>
</dbReference>
<accession>A0AA37SN89</accession>
<protein>
    <submittedName>
        <fullName evidence="1">Uncharacterized protein</fullName>
    </submittedName>
</protein>
<dbReference type="AlphaFoldDB" id="A0AA37SN89"/>
<name>A0AA37SN89_9PROT</name>
<reference evidence="2" key="1">
    <citation type="journal article" date="2019" name="Int. J. Syst. Evol. Microbiol.">
        <title>The Global Catalogue of Microorganisms (GCM) 10K type strain sequencing project: providing services to taxonomists for standard genome sequencing and annotation.</title>
        <authorList>
            <consortium name="The Broad Institute Genomics Platform"/>
            <consortium name="The Broad Institute Genome Sequencing Center for Infectious Disease"/>
            <person name="Wu L."/>
            <person name="Ma J."/>
        </authorList>
    </citation>
    <scope>NUCLEOTIDE SEQUENCE [LARGE SCALE GENOMIC DNA]</scope>
    <source>
        <strain evidence="2">NBRC 12467</strain>
    </source>
</reference>